<dbReference type="AlphaFoldDB" id="A0A1I2LC47"/>
<evidence type="ECO:0000256" key="6">
    <source>
        <dbReference type="ARBA" id="ARBA00022741"/>
    </source>
</evidence>
<keyword evidence="2 9" id="KW-0808">Transferase</keyword>
<evidence type="ECO:0000256" key="9">
    <source>
        <dbReference type="RuleBase" id="RU003953"/>
    </source>
</evidence>
<accession>A0A1I2LC47</accession>
<dbReference type="Pfam" id="PF01743">
    <property type="entry name" value="PolyA_pol"/>
    <property type="match status" value="1"/>
</dbReference>
<evidence type="ECO:0000313" key="13">
    <source>
        <dbReference type="EMBL" id="SFF76049.1"/>
    </source>
</evidence>
<dbReference type="Gene3D" id="1.10.246.80">
    <property type="match status" value="1"/>
</dbReference>
<keyword evidence="3" id="KW-0819">tRNA processing</keyword>
<keyword evidence="4" id="KW-0548">Nucleotidyltransferase</keyword>
<dbReference type="InterPro" id="IPR032810">
    <property type="entry name" value="CCA-adding_enz_C"/>
</dbReference>
<keyword evidence="6" id="KW-0547">Nucleotide-binding</keyword>
<dbReference type="SUPFAM" id="SSF81301">
    <property type="entry name" value="Nucleotidyltransferase"/>
    <property type="match status" value="1"/>
</dbReference>
<dbReference type="STRING" id="201973.SAMN04488025_104180"/>
<keyword evidence="8 9" id="KW-0694">RNA-binding</keyword>
<sequence length="416" mass="46874">MDPCQAALSIVKELREAGFQAYLVGGCVRDRLLGKEPEDYDVCTDARPDQVEALFPRTIATGIRHGTVTVIAAGHPVEVTTFRVEGAYRDGRRPDHVRFVGRVEEDLARRDFTINAMAQDPEGAIIDPFGGRRDLERRVIRTVGAAEDRFREDALRMVRAVRLAAQLEFSLHPETEAAIRRMAPDLARLSVERVTQELEKVWKARRPSRAVASLFRLGMMKHLPPFHRWDLPSFPRPPALDALDGAASRRMRWALLLHLCGQKPEEAAGRLKELRLPRRDAEEIGRLYRSAAAWPSSLAEEEGKRRIFRDGIGFCREALELSRRMGVIDEAARLRQVEALNRWNGEMPIRRWEELAVNGKDLIDAAGRPAGPWVGRTLRILADAVILGRLPNNHQLLIKEGVRIGRDATADPGDDD</sequence>
<organism evidence="13 14">
    <name type="scientific">Planifilum fulgidum</name>
    <dbReference type="NCBI Taxonomy" id="201973"/>
    <lineage>
        <taxon>Bacteria</taxon>
        <taxon>Bacillati</taxon>
        <taxon>Bacillota</taxon>
        <taxon>Bacilli</taxon>
        <taxon>Bacillales</taxon>
        <taxon>Thermoactinomycetaceae</taxon>
        <taxon>Planifilum</taxon>
    </lineage>
</organism>
<dbReference type="Gene3D" id="3.30.460.10">
    <property type="entry name" value="Beta Polymerase, domain 2"/>
    <property type="match status" value="1"/>
</dbReference>
<evidence type="ECO:0000256" key="8">
    <source>
        <dbReference type="ARBA" id="ARBA00022884"/>
    </source>
</evidence>
<dbReference type="SUPFAM" id="SSF81891">
    <property type="entry name" value="Poly A polymerase C-terminal region-like"/>
    <property type="match status" value="1"/>
</dbReference>
<reference evidence="13 14" key="1">
    <citation type="submission" date="2016-10" db="EMBL/GenBank/DDBJ databases">
        <authorList>
            <person name="de Groot N.N."/>
        </authorList>
    </citation>
    <scope>NUCLEOTIDE SEQUENCE [LARGE SCALE GENOMIC DNA]</scope>
    <source>
        <strain evidence="13 14">DSM 44945</strain>
    </source>
</reference>
<evidence type="ECO:0000256" key="5">
    <source>
        <dbReference type="ARBA" id="ARBA00022723"/>
    </source>
</evidence>
<dbReference type="GO" id="GO:0016779">
    <property type="term" value="F:nucleotidyltransferase activity"/>
    <property type="evidence" value="ECO:0007669"/>
    <property type="project" value="UniProtKB-KW"/>
</dbReference>
<comment type="similarity">
    <text evidence="9">Belongs to the tRNA nucleotidyltransferase/poly(A) polymerase family.</text>
</comment>
<dbReference type="InterPro" id="IPR002646">
    <property type="entry name" value="PolA_pol_head_dom"/>
</dbReference>
<feature type="domain" description="Poly A polymerase head" evidence="10">
    <location>
        <begin position="21"/>
        <end position="141"/>
    </location>
</feature>
<feature type="domain" description="CCA-adding enzyme C-terminal" evidence="12">
    <location>
        <begin position="251"/>
        <end position="398"/>
    </location>
</feature>
<keyword evidence="5" id="KW-0479">Metal-binding</keyword>
<proteinExistence type="inferred from homology"/>
<dbReference type="InterPro" id="IPR032828">
    <property type="entry name" value="PolyA_RNA-bd"/>
</dbReference>
<dbReference type="Pfam" id="PF12627">
    <property type="entry name" value="PolyA_pol_RNAbd"/>
    <property type="match status" value="1"/>
</dbReference>
<evidence type="ECO:0000256" key="3">
    <source>
        <dbReference type="ARBA" id="ARBA00022694"/>
    </source>
</evidence>
<dbReference type="InterPro" id="IPR050264">
    <property type="entry name" value="Bact_CCA-adding_enz_type3_sf"/>
</dbReference>
<evidence type="ECO:0000259" key="12">
    <source>
        <dbReference type="Pfam" id="PF13735"/>
    </source>
</evidence>
<dbReference type="GO" id="GO:0008033">
    <property type="term" value="P:tRNA processing"/>
    <property type="evidence" value="ECO:0007669"/>
    <property type="project" value="UniProtKB-KW"/>
</dbReference>
<dbReference type="Proteomes" id="UP000198661">
    <property type="component" value="Unassembled WGS sequence"/>
</dbReference>
<keyword evidence="14" id="KW-1185">Reference proteome</keyword>
<protein>
    <submittedName>
        <fullName evidence="13">tRNA nucleotidyltransferase (CCA-adding enzyme)</fullName>
    </submittedName>
</protein>
<gene>
    <name evidence="13" type="ORF">SAMN04488025_104180</name>
</gene>
<dbReference type="CDD" id="cd05398">
    <property type="entry name" value="NT_ClassII-CCAase"/>
    <property type="match status" value="1"/>
</dbReference>
<evidence type="ECO:0000259" key="10">
    <source>
        <dbReference type="Pfam" id="PF01743"/>
    </source>
</evidence>
<evidence type="ECO:0000256" key="4">
    <source>
        <dbReference type="ARBA" id="ARBA00022695"/>
    </source>
</evidence>
<dbReference type="GO" id="GO:0000166">
    <property type="term" value="F:nucleotide binding"/>
    <property type="evidence" value="ECO:0007669"/>
    <property type="project" value="UniProtKB-KW"/>
</dbReference>
<dbReference type="GO" id="GO:0046872">
    <property type="term" value="F:metal ion binding"/>
    <property type="evidence" value="ECO:0007669"/>
    <property type="project" value="UniProtKB-KW"/>
</dbReference>
<evidence type="ECO:0000256" key="2">
    <source>
        <dbReference type="ARBA" id="ARBA00022679"/>
    </source>
</evidence>
<feature type="domain" description="tRNA nucleotidyltransferase/poly(A) polymerase RNA and SrmB- binding" evidence="11">
    <location>
        <begin position="169"/>
        <end position="227"/>
    </location>
</feature>
<comment type="cofactor">
    <cofactor evidence="1">
        <name>Mg(2+)</name>
        <dbReference type="ChEBI" id="CHEBI:18420"/>
    </cofactor>
</comment>
<dbReference type="InterPro" id="IPR043519">
    <property type="entry name" value="NT_sf"/>
</dbReference>
<dbReference type="Pfam" id="PF13735">
    <property type="entry name" value="tRNA_NucTran2_2"/>
    <property type="match status" value="1"/>
</dbReference>
<dbReference type="Gene3D" id="1.10.3090.10">
    <property type="entry name" value="cca-adding enzyme, domain 2"/>
    <property type="match status" value="1"/>
</dbReference>
<evidence type="ECO:0000313" key="14">
    <source>
        <dbReference type="Proteomes" id="UP000198661"/>
    </source>
</evidence>
<dbReference type="PANTHER" id="PTHR46173:SF1">
    <property type="entry name" value="CCA TRNA NUCLEOTIDYLTRANSFERASE 1, MITOCHONDRIAL"/>
    <property type="match status" value="1"/>
</dbReference>
<evidence type="ECO:0000259" key="11">
    <source>
        <dbReference type="Pfam" id="PF12627"/>
    </source>
</evidence>
<evidence type="ECO:0000256" key="7">
    <source>
        <dbReference type="ARBA" id="ARBA00022842"/>
    </source>
</evidence>
<dbReference type="NCBIfam" id="NF009814">
    <property type="entry name" value="PRK13299.1"/>
    <property type="match status" value="1"/>
</dbReference>
<name>A0A1I2LC47_9BACL</name>
<dbReference type="EMBL" id="FOOK01000004">
    <property type="protein sequence ID" value="SFF76049.1"/>
    <property type="molecule type" value="Genomic_DNA"/>
</dbReference>
<evidence type="ECO:0000256" key="1">
    <source>
        <dbReference type="ARBA" id="ARBA00001946"/>
    </source>
</evidence>
<dbReference type="GO" id="GO:0000049">
    <property type="term" value="F:tRNA binding"/>
    <property type="evidence" value="ECO:0007669"/>
    <property type="project" value="TreeGrafter"/>
</dbReference>
<dbReference type="PANTHER" id="PTHR46173">
    <property type="entry name" value="CCA TRNA NUCLEOTIDYLTRANSFERASE 1, MITOCHONDRIAL"/>
    <property type="match status" value="1"/>
</dbReference>
<dbReference type="RefSeq" id="WP_177198962.1">
    <property type="nucleotide sequence ID" value="NZ_FOOK01000004.1"/>
</dbReference>
<keyword evidence="7" id="KW-0460">Magnesium</keyword>